<organism evidence="3 4">
    <name type="scientific">Streptomyces thermoalcalitolerans</name>
    <dbReference type="NCBI Taxonomy" id="65605"/>
    <lineage>
        <taxon>Bacteria</taxon>
        <taxon>Bacillati</taxon>
        <taxon>Actinomycetota</taxon>
        <taxon>Actinomycetes</taxon>
        <taxon>Kitasatosporales</taxon>
        <taxon>Streptomycetaceae</taxon>
        <taxon>Streptomyces</taxon>
    </lineage>
</organism>
<dbReference type="InterPro" id="IPR005532">
    <property type="entry name" value="SUMF_dom"/>
</dbReference>
<evidence type="ECO:0000313" key="4">
    <source>
        <dbReference type="Proteomes" id="UP001501005"/>
    </source>
</evidence>
<feature type="domain" description="Sulfatase-modifying factor enzyme-like" evidence="2">
    <location>
        <begin position="185"/>
        <end position="275"/>
    </location>
</feature>
<dbReference type="InterPro" id="IPR016187">
    <property type="entry name" value="CTDL_fold"/>
</dbReference>
<proteinExistence type="predicted"/>
<reference evidence="3 4" key="1">
    <citation type="journal article" date="2019" name="Int. J. Syst. Evol. Microbiol.">
        <title>The Global Catalogue of Microorganisms (GCM) 10K type strain sequencing project: providing services to taxonomists for standard genome sequencing and annotation.</title>
        <authorList>
            <consortium name="The Broad Institute Genomics Platform"/>
            <consortium name="The Broad Institute Genome Sequencing Center for Infectious Disease"/>
            <person name="Wu L."/>
            <person name="Ma J."/>
        </authorList>
    </citation>
    <scope>NUCLEOTIDE SEQUENCE [LARGE SCALE GENOMIC DNA]</scope>
    <source>
        <strain evidence="3 4">JCM 10673</strain>
    </source>
</reference>
<dbReference type="InterPro" id="IPR051043">
    <property type="entry name" value="Sulfatase_Mod_Factor_Kinase"/>
</dbReference>
<evidence type="ECO:0000256" key="1">
    <source>
        <dbReference type="SAM" id="Phobius"/>
    </source>
</evidence>
<dbReference type="SUPFAM" id="SSF56436">
    <property type="entry name" value="C-type lectin-like"/>
    <property type="match status" value="1"/>
</dbReference>
<dbReference type="Proteomes" id="UP001501005">
    <property type="component" value="Unassembled WGS sequence"/>
</dbReference>
<feature type="transmembrane region" description="Helical" evidence="1">
    <location>
        <begin position="21"/>
        <end position="44"/>
    </location>
</feature>
<dbReference type="PANTHER" id="PTHR23150">
    <property type="entry name" value="SULFATASE MODIFYING FACTOR 1, 2"/>
    <property type="match status" value="1"/>
</dbReference>
<keyword evidence="1" id="KW-1133">Transmembrane helix</keyword>
<sequence length="318" mass="34331">MGMGGKPRRKYLRWSVLGGAVGDAFSAVVGVVAASFVASSPWWAVVGLPPNTRLLVSGAMWAQEIVAGRPAWRHIPSGVVFRAVPGGTFRMGLSDAELDAVRAIERAGGADDDLGAFFAGAARARPVREVRVEPFLIARHPLTVAQVRHWLPEYEDGFAVSDANTARLEDDLGDLDDLLEAMPFRLPSEAEWEYAARAGTTTLTFRGDGRPDEDQVLDDFADEERTAAAENAFGLAAMGSANEICADVWIPHFTDAPRDARPRTGDGPRVVRGGAGDLSPWQGCDEWLLLLSATRSEFQDFTAVRPVASMDAVEPARR</sequence>
<evidence type="ECO:0000313" key="3">
    <source>
        <dbReference type="EMBL" id="GAA0927334.1"/>
    </source>
</evidence>
<keyword evidence="1" id="KW-0472">Membrane</keyword>
<gene>
    <name evidence="3" type="ORF">GCM10009549_49380</name>
</gene>
<keyword evidence="4" id="KW-1185">Reference proteome</keyword>
<name>A0ABN1PG66_9ACTN</name>
<dbReference type="Gene3D" id="3.90.1580.10">
    <property type="entry name" value="paralog of FGE (formylglycine-generating enzyme)"/>
    <property type="match status" value="1"/>
</dbReference>
<dbReference type="InterPro" id="IPR042095">
    <property type="entry name" value="SUMF_sf"/>
</dbReference>
<comment type="caution">
    <text evidence="3">The sequence shown here is derived from an EMBL/GenBank/DDBJ whole genome shotgun (WGS) entry which is preliminary data.</text>
</comment>
<accession>A0ABN1PG66</accession>
<evidence type="ECO:0000259" key="2">
    <source>
        <dbReference type="Pfam" id="PF03781"/>
    </source>
</evidence>
<protein>
    <recommendedName>
        <fullName evidence="2">Sulfatase-modifying factor enzyme-like domain-containing protein</fullName>
    </recommendedName>
</protein>
<dbReference type="EMBL" id="BAAAHG010000056">
    <property type="protein sequence ID" value="GAA0927334.1"/>
    <property type="molecule type" value="Genomic_DNA"/>
</dbReference>
<dbReference type="Pfam" id="PF03781">
    <property type="entry name" value="FGE-sulfatase"/>
    <property type="match status" value="1"/>
</dbReference>
<dbReference type="PANTHER" id="PTHR23150:SF19">
    <property type="entry name" value="FORMYLGLYCINE-GENERATING ENZYME"/>
    <property type="match status" value="1"/>
</dbReference>
<keyword evidence="1" id="KW-0812">Transmembrane</keyword>